<organism evidence="1 2">
    <name type="scientific">Lentilactobacillus kefiri</name>
    <name type="common">Lactobacillus kefiri</name>
    <dbReference type="NCBI Taxonomy" id="33962"/>
    <lineage>
        <taxon>Bacteria</taxon>
        <taxon>Bacillati</taxon>
        <taxon>Bacillota</taxon>
        <taxon>Bacilli</taxon>
        <taxon>Lactobacillales</taxon>
        <taxon>Lactobacillaceae</taxon>
        <taxon>Lentilactobacillus</taxon>
    </lineage>
</organism>
<dbReference type="Proteomes" id="UP000321893">
    <property type="component" value="Unassembled WGS sequence"/>
</dbReference>
<gene>
    <name evidence="1" type="ORF">LKE01_02220</name>
</gene>
<reference evidence="1" key="1">
    <citation type="submission" date="2019-07" db="EMBL/GenBank/DDBJ databases">
        <title>Whole genome shotgun sequence of Lactobacillus kefiri NBRC 15888.</title>
        <authorList>
            <person name="Hosoyama A."/>
            <person name="Uohara A."/>
            <person name="Ohji S."/>
            <person name="Ichikawa N."/>
        </authorList>
    </citation>
    <scope>NUCLEOTIDE SEQUENCE [LARGE SCALE GENOMIC DNA]</scope>
    <source>
        <strain evidence="1">NBRC 15888</strain>
    </source>
</reference>
<keyword evidence="2" id="KW-1185">Reference proteome</keyword>
<dbReference type="EMBL" id="BJVK01000002">
    <property type="protein sequence ID" value="GEL27402.1"/>
    <property type="molecule type" value="Genomic_DNA"/>
</dbReference>
<dbReference type="RefSeq" id="WP_056980948.1">
    <property type="nucleotide sequence ID" value="NZ_BJVK01000002.1"/>
</dbReference>
<comment type="caution">
    <text evidence="1">The sequence shown here is derived from an EMBL/GenBank/DDBJ whole genome shotgun (WGS) entry which is preliminary data.</text>
</comment>
<dbReference type="GeneID" id="71567209"/>
<evidence type="ECO:0000313" key="2">
    <source>
        <dbReference type="Proteomes" id="UP000321893"/>
    </source>
</evidence>
<name>A0A511DRD3_LENKE</name>
<accession>A0A511DRD3</accession>
<protein>
    <recommendedName>
        <fullName evidence="3">Surface layer protein A domain-containing protein</fullName>
    </recommendedName>
</protein>
<sequence length="269" mass="30140">MRLTSKIMIGTLALFGGALLQVQPAHATVIKNSFLKTQRSITTYNSKKQVKVTIPKGTTVQVGGIKHVHGNKYVAINLERLSYNIRKPLLSQKKPGVYTHWLRAKGYNFKQIHKPVYLSYFAVQSDGKKSRNKIKTETGNLWKGDRLPANYTTASGTRFRVTSNGYLEYYAKSPFTFKVSPKPTASLKVVKASHPLASGETILAFKSKISGLSFVKKSHHDYHLTINSTGNGTITVIPSTTNVKKILTNWVYRIGKVDWYENNSVTNFK</sequence>
<evidence type="ECO:0000313" key="1">
    <source>
        <dbReference type="EMBL" id="GEL27402.1"/>
    </source>
</evidence>
<evidence type="ECO:0008006" key="3">
    <source>
        <dbReference type="Google" id="ProtNLM"/>
    </source>
</evidence>
<dbReference type="OrthoDB" id="2321354at2"/>
<dbReference type="AlphaFoldDB" id="A0A511DRD3"/>
<proteinExistence type="predicted"/>